<keyword evidence="2" id="KW-0812">Transmembrane</keyword>
<reference evidence="3" key="1">
    <citation type="submission" date="2025-08" db="UniProtKB">
        <authorList>
            <consortium name="RefSeq"/>
        </authorList>
    </citation>
    <scope>IDENTIFICATION</scope>
</reference>
<proteinExistence type="predicted"/>
<evidence type="ECO:0000313" key="3">
    <source>
        <dbReference type="RefSeq" id="XP_013172910.1"/>
    </source>
</evidence>
<keyword evidence="2" id="KW-1133">Transmembrane helix</keyword>
<dbReference type="RefSeq" id="XP_013172910.1">
    <property type="nucleotide sequence ID" value="XM_013317456.1"/>
</dbReference>
<dbReference type="GeneID" id="106121692"/>
<dbReference type="Proteomes" id="UP000694872">
    <property type="component" value="Unplaced"/>
</dbReference>
<feature type="compositionally biased region" description="Low complexity" evidence="1">
    <location>
        <begin position="116"/>
        <end position="125"/>
    </location>
</feature>
<sequence length="299" mass="33756">MNLMVYCDSCVCAGAAITSRNEPCVEHLQAHCVLALLLKMASGSLFLFIILFPLTFADENYRREGFLDKLSTGMKFAHDFLGSESVALKVADFVVRAFNTVNIPSTRRKQPQNMASNEESFNSEENSQEDRPSQASNPMLPWRHVIRLLGLQPNQISAVAVNALVFVAQMISTFLTGTRRPGRPNRSEDPTMWILNKNSNRLQDLIATAKNESLPDLIEQMIQQQESTEETSCIRLLVCKITPFINKMQNTVFGADDPNDKLKERAGAEFLYRHLPTSEEINSRSDLCEKRHKNCNLNE</sequence>
<feature type="transmembrane region" description="Helical" evidence="2">
    <location>
        <begin position="36"/>
        <end position="56"/>
    </location>
</feature>
<dbReference type="AlphaFoldDB" id="A0AAJ7EDG1"/>
<keyword evidence="2" id="KW-0472">Membrane</keyword>
<gene>
    <name evidence="3" type="primary">LOC106121692</name>
</gene>
<evidence type="ECO:0000256" key="1">
    <source>
        <dbReference type="SAM" id="MobiDB-lite"/>
    </source>
</evidence>
<accession>A0AAJ7EDG1</accession>
<feature type="compositionally biased region" description="Polar residues" evidence="1">
    <location>
        <begin position="106"/>
        <end position="115"/>
    </location>
</feature>
<protein>
    <submittedName>
        <fullName evidence="3">Uncharacterized protein LOC106121692</fullName>
    </submittedName>
</protein>
<organism evidence="3">
    <name type="scientific">Papilio xuthus</name>
    <name type="common">Asian swallowtail butterfly</name>
    <dbReference type="NCBI Taxonomy" id="66420"/>
    <lineage>
        <taxon>Eukaryota</taxon>
        <taxon>Metazoa</taxon>
        <taxon>Ecdysozoa</taxon>
        <taxon>Arthropoda</taxon>
        <taxon>Hexapoda</taxon>
        <taxon>Insecta</taxon>
        <taxon>Pterygota</taxon>
        <taxon>Neoptera</taxon>
        <taxon>Endopterygota</taxon>
        <taxon>Lepidoptera</taxon>
        <taxon>Glossata</taxon>
        <taxon>Ditrysia</taxon>
        <taxon>Papilionoidea</taxon>
        <taxon>Papilionidae</taxon>
        <taxon>Papilioninae</taxon>
        <taxon>Papilio</taxon>
    </lineage>
</organism>
<feature type="region of interest" description="Disordered" evidence="1">
    <location>
        <begin position="106"/>
        <end position="137"/>
    </location>
</feature>
<evidence type="ECO:0000256" key="2">
    <source>
        <dbReference type="SAM" id="Phobius"/>
    </source>
</evidence>
<dbReference type="KEGG" id="pxu:106121692"/>
<name>A0AAJ7EDG1_PAPXU</name>